<accession>A0ABP9NW02</accession>
<organism evidence="1 2">
    <name type="scientific">Prosthecobacter algae</name>
    <dbReference type="NCBI Taxonomy" id="1144682"/>
    <lineage>
        <taxon>Bacteria</taxon>
        <taxon>Pseudomonadati</taxon>
        <taxon>Verrucomicrobiota</taxon>
        <taxon>Verrucomicrobiia</taxon>
        <taxon>Verrucomicrobiales</taxon>
        <taxon>Verrucomicrobiaceae</taxon>
        <taxon>Prosthecobacter</taxon>
    </lineage>
</organism>
<keyword evidence="2" id="KW-1185">Reference proteome</keyword>
<name>A0ABP9NW02_9BACT</name>
<sequence>MRRNNLNALNAEGLSSHISSGSFGFQQQHHIRLACGQKSQGAGMGYFHLIPRLQLMHTTSDARTGLPEREDDGSILGKTGLKGEAARFQAQQMCLYTVVLEQAAVGVVAKIKGPSHAPDIALSCAGCCGANARL</sequence>
<reference evidence="2" key="1">
    <citation type="journal article" date="2019" name="Int. J. Syst. Evol. Microbiol.">
        <title>The Global Catalogue of Microorganisms (GCM) 10K type strain sequencing project: providing services to taxonomists for standard genome sequencing and annotation.</title>
        <authorList>
            <consortium name="The Broad Institute Genomics Platform"/>
            <consortium name="The Broad Institute Genome Sequencing Center for Infectious Disease"/>
            <person name="Wu L."/>
            <person name="Ma J."/>
        </authorList>
    </citation>
    <scope>NUCLEOTIDE SEQUENCE [LARGE SCALE GENOMIC DNA]</scope>
    <source>
        <strain evidence="2">JCM 18053</strain>
    </source>
</reference>
<dbReference type="EMBL" id="BAABIA010000002">
    <property type="protein sequence ID" value="GAA5135447.1"/>
    <property type="molecule type" value="Genomic_DNA"/>
</dbReference>
<dbReference type="Proteomes" id="UP001499852">
    <property type="component" value="Unassembled WGS sequence"/>
</dbReference>
<protein>
    <submittedName>
        <fullName evidence="1">Uncharacterized protein</fullName>
    </submittedName>
</protein>
<evidence type="ECO:0000313" key="1">
    <source>
        <dbReference type="EMBL" id="GAA5135447.1"/>
    </source>
</evidence>
<comment type="caution">
    <text evidence="1">The sequence shown here is derived from an EMBL/GenBank/DDBJ whole genome shotgun (WGS) entry which is preliminary data.</text>
</comment>
<gene>
    <name evidence="1" type="ORF">GCM10023213_08770</name>
</gene>
<proteinExistence type="predicted"/>
<evidence type="ECO:0000313" key="2">
    <source>
        <dbReference type="Proteomes" id="UP001499852"/>
    </source>
</evidence>